<dbReference type="AlphaFoldDB" id="A0AA86N1I3"/>
<dbReference type="InterPro" id="IPR053927">
    <property type="entry name" value="FlgK_helical"/>
</dbReference>
<keyword evidence="5 7" id="KW-0964">Secreted</keyword>
<dbReference type="GO" id="GO:0044780">
    <property type="term" value="P:bacterial-type flagellum assembly"/>
    <property type="evidence" value="ECO:0007669"/>
    <property type="project" value="InterPro"/>
</dbReference>
<evidence type="ECO:0000256" key="2">
    <source>
        <dbReference type="ARBA" id="ARBA00004613"/>
    </source>
</evidence>
<keyword evidence="11" id="KW-0966">Cell projection</keyword>
<dbReference type="SUPFAM" id="SSF64518">
    <property type="entry name" value="Phase 1 flagellin"/>
    <property type="match status" value="1"/>
</dbReference>
<name>A0AA86N1I3_9BACT</name>
<evidence type="ECO:0000256" key="3">
    <source>
        <dbReference type="ARBA" id="ARBA00009677"/>
    </source>
</evidence>
<keyword evidence="6 7" id="KW-0975">Bacterial flagellum</keyword>
<feature type="domain" description="Flagellar basal body rod protein N-terminal" evidence="8">
    <location>
        <begin position="8"/>
        <end position="36"/>
    </location>
</feature>
<evidence type="ECO:0000259" key="8">
    <source>
        <dbReference type="Pfam" id="PF00460"/>
    </source>
</evidence>
<sequence length="463" mass="49222">MNLTSLFDIGKSALSAAQRRTMVTGHNIANVNTPGYSRQEAILQENRPLNDQPGQVGSGVQVAEIRQQIDRVVEDSLRRSGSALGTFDAARSWLLRIQDSVGTSGEQGLGAAINEFFRAWQDVSTNPADLTARTVLLSRANTLALHFSRMATDLDRQRQGIDAEVDQTITDINGLAAKIAGLNQEISLAESRGQQANDLRDQRRQLLGVLSEQIGISTIEDGTGQVTVFVGKGHLLVDRERAYQLAGVADAGNSGLLDVRYIGSGGATVDLTSLIGEGRLKGLLDVRDQHIPAAQGSLDTLAAAMVTRINQQHRAGFGLDGSTGQDFFAPTGVTARTMAVTLTDGRAVAASGTAAGVPGNNANAIALAGLQGQSVATLGSQTFNQYFNSTVTTIGTAAQSAQRDLDAQEIVHEHLEARRAEISGVSIDEELVQMIQSQRAFQAASRVILVADEMLQTLLTLKR</sequence>
<evidence type="ECO:0000313" key="11">
    <source>
        <dbReference type="EMBL" id="CAI4032992.1"/>
    </source>
</evidence>
<evidence type="ECO:0000256" key="4">
    <source>
        <dbReference type="ARBA" id="ARBA00016244"/>
    </source>
</evidence>
<evidence type="ECO:0000256" key="7">
    <source>
        <dbReference type="RuleBase" id="RU362065"/>
    </source>
</evidence>
<dbReference type="Proteomes" id="UP001179121">
    <property type="component" value="Chromosome"/>
</dbReference>
<dbReference type="InterPro" id="IPR010930">
    <property type="entry name" value="Flg_bb/hook_C_dom"/>
</dbReference>
<dbReference type="GO" id="GO:0005198">
    <property type="term" value="F:structural molecule activity"/>
    <property type="evidence" value="ECO:0007669"/>
    <property type="project" value="UniProtKB-UniRule"/>
</dbReference>
<proteinExistence type="inferred from homology"/>
<protein>
    <recommendedName>
        <fullName evidence="4 7">Flagellar hook-associated protein 1</fullName>
        <shortName evidence="7">HAP1</shortName>
    </recommendedName>
</protein>
<dbReference type="Pfam" id="PF06429">
    <property type="entry name" value="Flg_bbr_C"/>
    <property type="match status" value="1"/>
</dbReference>
<dbReference type="InterPro" id="IPR001444">
    <property type="entry name" value="Flag_bb_rod_N"/>
</dbReference>
<dbReference type="InterPro" id="IPR002371">
    <property type="entry name" value="FlgK"/>
</dbReference>
<evidence type="ECO:0000259" key="10">
    <source>
        <dbReference type="Pfam" id="PF22638"/>
    </source>
</evidence>
<dbReference type="Pfam" id="PF00460">
    <property type="entry name" value="Flg_bb_rod"/>
    <property type="match status" value="1"/>
</dbReference>
<feature type="domain" description="Flagellar hook-associated protein FlgK helical" evidence="10">
    <location>
        <begin position="96"/>
        <end position="328"/>
    </location>
</feature>
<dbReference type="PANTHER" id="PTHR30033:SF1">
    <property type="entry name" value="FLAGELLAR HOOK-ASSOCIATED PROTEIN 1"/>
    <property type="match status" value="1"/>
</dbReference>
<dbReference type="PANTHER" id="PTHR30033">
    <property type="entry name" value="FLAGELLAR HOOK-ASSOCIATED PROTEIN 1"/>
    <property type="match status" value="1"/>
</dbReference>
<dbReference type="GO" id="GO:0009424">
    <property type="term" value="C:bacterial-type flagellum hook"/>
    <property type="evidence" value="ECO:0007669"/>
    <property type="project" value="UniProtKB-UniRule"/>
</dbReference>
<comment type="similarity">
    <text evidence="3 7">Belongs to the flagella basal body rod proteins family.</text>
</comment>
<comment type="subcellular location">
    <subcellularLocation>
        <location evidence="1 7">Bacterial flagellum</location>
    </subcellularLocation>
    <subcellularLocation>
        <location evidence="2 7">Secreted</location>
    </subcellularLocation>
</comment>
<feature type="domain" description="Flagellar basal-body/hook protein C-terminal" evidence="9">
    <location>
        <begin position="421"/>
        <end position="461"/>
    </location>
</feature>
<evidence type="ECO:0000256" key="5">
    <source>
        <dbReference type="ARBA" id="ARBA00022525"/>
    </source>
</evidence>
<evidence type="ECO:0000256" key="1">
    <source>
        <dbReference type="ARBA" id="ARBA00004365"/>
    </source>
</evidence>
<dbReference type="KEGG" id="nti:DNFV4_03422"/>
<evidence type="ECO:0000256" key="6">
    <source>
        <dbReference type="ARBA" id="ARBA00023143"/>
    </source>
</evidence>
<evidence type="ECO:0000259" key="9">
    <source>
        <dbReference type="Pfam" id="PF06429"/>
    </source>
</evidence>
<keyword evidence="11" id="KW-0969">Cilium</keyword>
<dbReference type="RefSeq" id="WP_289269816.1">
    <property type="nucleotide sequence ID" value="NZ_OX365700.1"/>
</dbReference>
<gene>
    <name evidence="7" type="primary">flgK</name>
    <name evidence="11" type="ORF">DNFV4_03422</name>
</gene>
<reference evidence="11" key="1">
    <citation type="submission" date="2022-10" db="EMBL/GenBank/DDBJ databases">
        <authorList>
            <person name="Koch H."/>
        </authorList>
    </citation>
    <scope>NUCLEOTIDE SEQUENCE</scope>
    <source>
        <strain evidence="11">DNF</strain>
    </source>
</reference>
<keyword evidence="11" id="KW-0282">Flagellum</keyword>
<evidence type="ECO:0000313" key="12">
    <source>
        <dbReference type="Proteomes" id="UP001179121"/>
    </source>
</evidence>
<accession>A0AA86N1I3</accession>
<organism evidence="11 12">
    <name type="scientific">Nitrospira tepida</name>
    <dbReference type="NCBI Taxonomy" id="2973512"/>
    <lineage>
        <taxon>Bacteria</taxon>
        <taxon>Pseudomonadati</taxon>
        <taxon>Nitrospirota</taxon>
        <taxon>Nitrospiria</taxon>
        <taxon>Nitrospirales</taxon>
        <taxon>Nitrospiraceae</taxon>
        <taxon>Nitrospira</taxon>
    </lineage>
</organism>
<dbReference type="GO" id="GO:0005576">
    <property type="term" value="C:extracellular region"/>
    <property type="evidence" value="ECO:0007669"/>
    <property type="project" value="UniProtKB-SubCell"/>
</dbReference>
<dbReference type="NCBIfam" id="TIGR02492">
    <property type="entry name" value="flgK_ends"/>
    <property type="match status" value="1"/>
</dbReference>
<dbReference type="Pfam" id="PF22638">
    <property type="entry name" value="FlgK_D1"/>
    <property type="match status" value="1"/>
</dbReference>
<dbReference type="EMBL" id="OX365700">
    <property type="protein sequence ID" value="CAI4032992.1"/>
    <property type="molecule type" value="Genomic_DNA"/>
</dbReference>
<keyword evidence="12" id="KW-1185">Reference proteome</keyword>
<dbReference type="PRINTS" id="PR01005">
    <property type="entry name" value="FLGHOOKAP1"/>
</dbReference>